<organism evidence="2">
    <name type="scientific">Cacopsylla melanoneura</name>
    <dbReference type="NCBI Taxonomy" id="428564"/>
    <lineage>
        <taxon>Eukaryota</taxon>
        <taxon>Metazoa</taxon>
        <taxon>Ecdysozoa</taxon>
        <taxon>Arthropoda</taxon>
        <taxon>Hexapoda</taxon>
        <taxon>Insecta</taxon>
        <taxon>Pterygota</taxon>
        <taxon>Neoptera</taxon>
        <taxon>Paraneoptera</taxon>
        <taxon>Hemiptera</taxon>
        <taxon>Sternorrhyncha</taxon>
        <taxon>Psylloidea</taxon>
        <taxon>Psyllidae</taxon>
        <taxon>Psyllinae</taxon>
        <taxon>Cacopsylla</taxon>
    </lineage>
</organism>
<dbReference type="EMBL" id="HBUF01372124">
    <property type="protein sequence ID" value="CAG6726683.1"/>
    <property type="molecule type" value="Transcribed_RNA"/>
</dbReference>
<evidence type="ECO:0000313" key="2">
    <source>
        <dbReference type="EMBL" id="CAG6750273.1"/>
    </source>
</evidence>
<protein>
    <recommendedName>
        <fullName evidence="3">Secreted protein</fullName>
    </recommendedName>
</protein>
<sequence>MSRTFGFVFLFGVLALLLPTNADRPIIPVRENGKNVNISTVGQPLPSELTSLMCKMPSLPPGQHICKNQGSKDTSFDLDSTWYDICNSIALILGYEKGACLSVESPQGSNRMYSVCALTVEESDDPQDSEKAVYLTTERLSVPVPRDQRCASNGFKVFYEKTK</sequence>
<dbReference type="AlphaFoldDB" id="A0A8D8ZM50"/>
<dbReference type="EMBL" id="HBUF01526109">
    <property type="protein sequence ID" value="CAG6750274.1"/>
    <property type="molecule type" value="Transcribed_RNA"/>
</dbReference>
<dbReference type="EMBL" id="HBUF01526108">
    <property type="protein sequence ID" value="CAG6750273.1"/>
    <property type="molecule type" value="Transcribed_RNA"/>
</dbReference>
<dbReference type="EMBL" id="HBUF01332503">
    <property type="protein sequence ID" value="CAG6697214.1"/>
    <property type="molecule type" value="Transcribed_RNA"/>
</dbReference>
<evidence type="ECO:0000256" key="1">
    <source>
        <dbReference type="SAM" id="SignalP"/>
    </source>
</evidence>
<dbReference type="EMBL" id="HBUF01526110">
    <property type="protein sequence ID" value="CAG6750275.1"/>
    <property type="molecule type" value="Transcribed_RNA"/>
</dbReference>
<reference evidence="2" key="1">
    <citation type="submission" date="2021-05" db="EMBL/GenBank/DDBJ databases">
        <authorList>
            <person name="Alioto T."/>
            <person name="Alioto T."/>
            <person name="Gomez Garrido J."/>
        </authorList>
    </citation>
    <scope>NUCLEOTIDE SEQUENCE</scope>
</reference>
<proteinExistence type="predicted"/>
<evidence type="ECO:0008006" key="3">
    <source>
        <dbReference type="Google" id="ProtNLM"/>
    </source>
</evidence>
<keyword evidence="1" id="KW-0732">Signal</keyword>
<accession>A0A8D8ZM50</accession>
<name>A0A8D8ZM50_9HEMI</name>
<feature type="chain" id="PRO_5036429008" description="Secreted protein" evidence="1">
    <location>
        <begin position="23"/>
        <end position="163"/>
    </location>
</feature>
<dbReference type="EMBL" id="HBUF01332504">
    <property type="protein sequence ID" value="CAG6697215.1"/>
    <property type="molecule type" value="Transcribed_RNA"/>
</dbReference>
<dbReference type="EMBL" id="HBUF01372126">
    <property type="protein sequence ID" value="CAG6726685.1"/>
    <property type="molecule type" value="Transcribed_RNA"/>
</dbReference>
<dbReference type="EMBL" id="HBUF01372125">
    <property type="protein sequence ID" value="CAG6726684.1"/>
    <property type="molecule type" value="Transcribed_RNA"/>
</dbReference>
<feature type="signal peptide" evidence="1">
    <location>
        <begin position="1"/>
        <end position="22"/>
    </location>
</feature>